<keyword evidence="3" id="KW-0902">Two-component regulatory system</keyword>
<name>A0A1H8LIK9_9ACTN</name>
<accession>A0A1H8LIK9</accession>
<dbReference type="Pfam" id="PF00582">
    <property type="entry name" value="Usp"/>
    <property type="match status" value="1"/>
</dbReference>
<dbReference type="OrthoDB" id="9806130at2"/>
<dbReference type="STRING" id="310780.SAMN05216267_101627"/>
<dbReference type="GO" id="GO:0005886">
    <property type="term" value="C:plasma membrane"/>
    <property type="evidence" value="ECO:0007669"/>
    <property type="project" value="TreeGrafter"/>
</dbReference>
<protein>
    <submittedName>
        <fullName evidence="7">Two-component system, OmpR family, sensor histidine kinase KdpD</fullName>
    </submittedName>
</protein>
<evidence type="ECO:0000256" key="2">
    <source>
        <dbReference type="ARBA" id="ARBA00022777"/>
    </source>
</evidence>
<sequence>MEEDAEGVVAVRGTLRVYLGAAPGVGKTYDMLAEGHRRAGRGTDVVIAYMEDYGRPLTRQMAEGLEAVPRRTMEYRGCTFTEMDLDAVLARHPRVALVDEMAHTNIPGSRNEKRWQDVHELLAAGIHVISTVNIQHLESLNDVVAHITGVKQRETVPDDVVRGADQIELVDMSAEALRRRMAHGNIYPREKVELALAHYFRVGNLSALREIALLWAADRVEEALLRYRHDHGIQQPWATRERVLVALSGGPEGDTLIRRAKRTASRGAGGEFLALHVEPDDALATRTQRLPARQRELVEELGGTCHMIAGSDPARVILDFAREVNASQILIGATRRSRVHRFLSRGIGETIIEGSGDDIDVLVVTHSEAAHGRWLRRRSGGAESSDEAEEGGGDGEDAPC</sequence>
<dbReference type="PANTHER" id="PTHR45569">
    <property type="entry name" value="SENSOR PROTEIN KDPD"/>
    <property type="match status" value="1"/>
</dbReference>
<organism evidence="7 8">
    <name type="scientific">Actinacidiphila rubida</name>
    <dbReference type="NCBI Taxonomy" id="310780"/>
    <lineage>
        <taxon>Bacteria</taxon>
        <taxon>Bacillati</taxon>
        <taxon>Actinomycetota</taxon>
        <taxon>Actinomycetes</taxon>
        <taxon>Kitasatosporales</taxon>
        <taxon>Streptomycetaceae</taxon>
        <taxon>Actinacidiphila</taxon>
    </lineage>
</organism>
<dbReference type="PANTHER" id="PTHR45569:SF1">
    <property type="entry name" value="SENSOR PROTEIN KDPD"/>
    <property type="match status" value="1"/>
</dbReference>
<keyword evidence="8" id="KW-1185">Reference proteome</keyword>
<dbReference type="FunFam" id="3.40.50.300:FF:000483">
    <property type="entry name" value="Sensor histidine kinase KdpD"/>
    <property type="match status" value="1"/>
</dbReference>
<keyword evidence="2 7" id="KW-0418">Kinase</keyword>
<proteinExistence type="predicted"/>
<dbReference type="Gene3D" id="3.40.50.300">
    <property type="entry name" value="P-loop containing nucleotide triphosphate hydrolases"/>
    <property type="match status" value="1"/>
</dbReference>
<evidence type="ECO:0000313" key="7">
    <source>
        <dbReference type="EMBL" id="SEO04937.1"/>
    </source>
</evidence>
<dbReference type="InterPro" id="IPR014729">
    <property type="entry name" value="Rossmann-like_a/b/a_fold"/>
</dbReference>
<feature type="compositionally biased region" description="Acidic residues" evidence="4">
    <location>
        <begin position="384"/>
        <end position="400"/>
    </location>
</feature>
<reference evidence="7 8" key="1">
    <citation type="submission" date="2016-10" db="EMBL/GenBank/DDBJ databases">
        <authorList>
            <person name="de Groot N.N."/>
        </authorList>
    </citation>
    <scope>NUCLEOTIDE SEQUENCE [LARGE SCALE GENOMIC DNA]</scope>
    <source>
        <strain evidence="7 8">CGMCC 4.2026</strain>
    </source>
</reference>
<evidence type="ECO:0000256" key="4">
    <source>
        <dbReference type="SAM" id="MobiDB-lite"/>
    </source>
</evidence>
<dbReference type="EMBL" id="FODD01000016">
    <property type="protein sequence ID" value="SEO04937.1"/>
    <property type="molecule type" value="Genomic_DNA"/>
</dbReference>
<evidence type="ECO:0000256" key="3">
    <source>
        <dbReference type="ARBA" id="ARBA00023012"/>
    </source>
</evidence>
<dbReference type="InterPro" id="IPR006016">
    <property type="entry name" value="UspA"/>
</dbReference>
<feature type="region of interest" description="Disordered" evidence="4">
    <location>
        <begin position="374"/>
        <end position="400"/>
    </location>
</feature>
<evidence type="ECO:0000313" key="8">
    <source>
        <dbReference type="Proteomes" id="UP000181951"/>
    </source>
</evidence>
<dbReference type="Pfam" id="PF02702">
    <property type="entry name" value="KdpD"/>
    <property type="match status" value="1"/>
</dbReference>
<evidence type="ECO:0000259" key="6">
    <source>
        <dbReference type="Pfam" id="PF02702"/>
    </source>
</evidence>
<evidence type="ECO:0000259" key="5">
    <source>
        <dbReference type="Pfam" id="PF00582"/>
    </source>
</evidence>
<dbReference type="InterPro" id="IPR052023">
    <property type="entry name" value="Histidine_kinase_KdpD"/>
</dbReference>
<dbReference type="GO" id="GO:0005737">
    <property type="term" value="C:cytoplasm"/>
    <property type="evidence" value="ECO:0007669"/>
    <property type="project" value="UniProtKB-ARBA"/>
</dbReference>
<feature type="domain" description="UspA" evidence="5">
    <location>
        <begin position="241"/>
        <end position="364"/>
    </location>
</feature>
<feature type="domain" description="Signal transduction histidine kinase osmosensitive K+ channel sensor N-terminal" evidence="6">
    <location>
        <begin position="12"/>
        <end position="220"/>
    </location>
</feature>
<dbReference type="AlphaFoldDB" id="A0A1H8LIK9"/>
<dbReference type="SUPFAM" id="SSF52402">
    <property type="entry name" value="Adenine nucleotide alpha hydrolases-like"/>
    <property type="match status" value="1"/>
</dbReference>
<dbReference type="Gene3D" id="3.40.50.620">
    <property type="entry name" value="HUPs"/>
    <property type="match status" value="1"/>
</dbReference>
<dbReference type="InterPro" id="IPR003852">
    <property type="entry name" value="Sig_transdc_His_kinase_KdpD_N"/>
</dbReference>
<evidence type="ECO:0000256" key="1">
    <source>
        <dbReference type="ARBA" id="ARBA00022679"/>
    </source>
</evidence>
<dbReference type="Proteomes" id="UP000181951">
    <property type="component" value="Unassembled WGS sequence"/>
</dbReference>
<gene>
    <name evidence="7" type="ORF">SAMN05216267_101627</name>
</gene>
<dbReference type="InterPro" id="IPR027417">
    <property type="entry name" value="P-loop_NTPase"/>
</dbReference>
<keyword evidence="1" id="KW-0808">Transferase</keyword>
<dbReference type="GO" id="GO:0000155">
    <property type="term" value="F:phosphorelay sensor kinase activity"/>
    <property type="evidence" value="ECO:0007669"/>
    <property type="project" value="InterPro"/>
</dbReference>